<gene>
    <name evidence="1" type="ORF">HLUCCX10_09275</name>
</gene>
<dbReference type="EMBL" id="LJXT01000052">
    <property type="protein sequence ID" value="KPQ15383.1"/>
    <property type="molecule type" value="Genomic_DNA"/>
</dbReference>
<sequence length="345" mass="39311">MQKSFTEVYKICMLFVVFYSGSLISNAQTSQYDSGYVEVSPDTFLLRFYFSKKYSDFLINAPNSSDRLIYRPNSGNNLGIGFTYQKFTLNIAGPVGFLNPDRQKDFPAYLDLQAHVYPRKMIVDLFGQFYNGFVLSADQLAGSDEDYLRQDVKMRKIGLNFNYLPNGDKLSIQAAFNQSQIQKRSAFSPFYGFEIYGGKVFGDSLLVPDSEELAFANFQQMNYFQFGPNAGLAGTLVFGNGFFLSGVASANVSLGHSRWQNGTSTQTWKVFPTYFLRGFFGYNSRRFSINANYVWKNLPLAEASLFDQSINTGNYRINLIYKFAVGKNFERKFQKINPMRLISKD</sequence>
<dbReference type="eggNOG" id="COG5571">
    <property type="taxonomic scope" value="Bacteria"/>
</dbReference>
<dbReference type="AlphaFoldDB" id="A0A0P7Y4X6"/>
<evidence type="ECO:0008006" key="3">
    <source>
        <dbReference type="Google" id="ProtNLM"/>
    </source>
</evidence>
<dbReference type="Pfam" id="PF14391">
    <property type="entry name" value="DUF4421"/>
    <property type="match status" value="1"/>
</dbReference>
<dbReference type="InterPro" id="IPR025535">
    <property type="entry name" value="DUF4421"/>
</dbReference>
<dbReference type="STRING" id="1305737.GCA_000526355_01972"/>
<dbReference type="PATRIC" id="fig|1305737.6.peg.2490"/>
<evidence type="ECO:0000313" key="1">
    <source>
        <dbReference type="EMBL" id="KPQ15383.1"/>
    </source>
</evidence>
<dbReference type="OrthoDB" id="669053at2"/>
<comment type="caution">
    <text evidence="1">The sequence shown here is derived from an EMBL/GenBank/DDBJ whole genome shotgun (WGS) entry which is preliminary data.</text>
</comment>
<organism evidence="1 2">
    <name type="scientific">Algoriphagus marincola HL-49</name>
    <dbReference type="NCBI Taxonomy" id="1305737"/>
    <lineage>
        <taxon>Bacteria</taxon>
        <taxon>Pseudomonadati</taxon>
        <taxon>Bacteroidota</taxon>
        <taxon>Cytophagia</taxon>
        <taxon>Cytophagales</taxon>
        <taxon>Cyclobacteriaceae</taxon>
        <taxon>Algoriphagus</taxon>
    </lineage>
</organism>
<evidence type="ECO:0000313" key="2">
    <source>
        <dbReference type="Proteomes" id="UP000050421"/>
    </source>
</evidence>
<dbReference type="Proteomes" id="UP000050421">
    <property type="component" value="Unassembled WGS sequence"/>
</dbReference>
<reference evidence="1 2" key="1">
    <citation type="submission" date="2015-09" db="EMBL/GenBank/DDBJ databases">
        <title>Identification and resolution of microdiversity through metagenomic sequencing of parallel consortia.</title>
        <authorList>
            <person name="Nelson W.C."/>
            <person name="Romine M.F."/>
            <person name="Lindemann S.R."/>
        </authorList>
    </citation>
    <scope>NUCLEOTIDE SEQUENCE [LARGE SCALE GENOMIC DNA]</scope>
    <source>
        <strain evidence="1">HL-49</strain>
    </source>
</reference>
<accession>A0A0P7Y4X6</accession>
<proteinExistence type="predicted"/>
<name>A0A0P7Y4X6_9BACT</name>
<protein>
    <recommendedName>
        <fullName evidence="3">DUF4421 domain-containing protein</fullName>
    </recommendedName>
</protein>